<dbReference type="PANTHER" id="PTHR32234:SF3">
    <property type="entry name" value="SUPPRESSION OF COPPER SENSITIVITY PROTEIN"/>
    <property type="match status" value="1"/>
</dbReference>
<protein>
    <submittedName>
        <fullName evidence="10">Cytochrome c biogenesis transmembrane protein</fullName>
    </submittedName>
</protein>
<accession>A0A397ND98</accession>
<dbReference type="PANTHER" id="PTHR32234">
    <property type="entry name" value="THIOL:DISULFIDE INTERCHANGE PROTEIN DSBD"/>
    <property type="match status" value="1"/>
</dbReference>
<keyword evidence="5 6" id="KW-0472">Membrane</keyword>
<keyword evidence="11" id="KW-1185">Reference proteome</keyword>
<feature type="transmembrane region" description="Helical" evidence="6">
    <location>
        <begin position="438"/>
        <end position="462"/>
    </location>
</feature>
<dbReference type="Pfam" id="PF02683">
    <property type="entry name" value="DsbD_TM"/>
    <property type="match status" value="1"/>
</dbReference>
<proteinExistence type="predicted"/>
<comment type="subcellular location">
    <subcellularLocation>
        <location evidence="1">Membrane</location>
        <topology evidence="1">Multi-pass membrane protein</topology>
    </subcellularLocation>
</comment>
<dbReference type="CDD" id="cd02953">
    <property type="entry name" value="DsbDgamma"/>
    <property type="match status" value="1"/>
</dbReference>
<sequence length="675" mass="70019">MRAARFWFVTWIALILSATAAHAQLAPDPSGPHLALRLVAETTTPAAGNEVTLAIDSRPQPGWHGYWQNPGDAGFPARLDWNLPSGVTASAPAYPLPQTLLIAGLMNHVFEKPYAPLVTLSIPPGLTRGTILPIRLHTEYLVCTDQICVPEAADLATTLTIGDGAIDPGVRARFDGWRQAIPKPIGSPATYQIADGRVRIAVPYPADAPLGDAHFFAITPGVVAYAAPQTVSRDGDRVVIETRASGGEAAGSLEGVLRIATDRGLSLTAAPGVVASVDAGSTGVRAALLAFLGALLGGLILNVMPCVFPILSLKALSLARAGIDERHARREGVAYTAGVVLTCVALGGIILALRAGGSAIGWAFQLQDPRMIVVLFVLALAIALNLAGLFQIPTPRFVNRAAGSGGAFLTGVLAAFVATPCTGPFMGAALGAALVLPVWAALAVFAGLGLGLALPFLLLGFVPVLRRILPRPGAWMRTFERVLSVPMFLTALALLWVLSRQTGNAGVALGIGAALVLGALLWLAGRRQARGLAGGALAALALVGVGAVGAAAVTRLPHQASVPVAGAEPFSEARLAALRADGRPVFAYFTADWCLTCKVNEKVAIETDTVRDAFARHDVAVLVGDWTDGDPVLGRFIQAHNRAGVPLYLYYAPGAGEPKVLPQVLTPAMLAGLAE</sequence>
<evidence type="ECO:0000256" key="6">
    <source>
        <dbReference type="SAM" id="Phobius"/>
    </source>
</evidence>
<gene>
    <name evidence="10" type="ORF">DFR49_4193</name>
</gene>
<dbReference type="InterPro" id="IPR028250">
    <property type="entry name" value="DsbDN"/>
</dbReference>
<feature type="signal peptide" evidence="7">
    <location>
        <begin position="1"/>
        <end position="23"/>
    </location>
</feature>
<dbReference type="InterPro" id="IPR003834">
    <property type="entry name" value="Cyt_c_assmbl_TM_dom"/>
</dbReference>
<evidence type="ECO:0000256" key="5">
    <source>
        <dbReference type="ARBA" id="ARBA00023136"/>
    </source>
</evidence>
<dbReference type="Pfam" id="PF13899">
    <property type="entry name" value="Thioredoxin_7"/>
    <property type="match status" value="1"/>
</dbReference>
<dbReference type="GO" id="GO:0015035">
    <property type="term" value="F:protein-disulfide reductase activity"/>
    <property type="evidence" value="ECO:0007669"/>
    <property type="project" value="TreeGrafter"/>
</dbReference>
<evidence type="ECO:0000313" key="11">
    <source>
        <dbReference type="Proteomes" id="UP000266568"/>
    </source>
</evidence>
<evidence type="ECO:0000256" key="4">
    <source>
        <dbReference type="ARBA" id="ARBA00022989"/>
    </source>
</evidence>
<feature type="chain" id="PRO_5017230487" evidence="7">
    <location>
        <begin position="24"/>
        <end position="675"/>
    </location>
</feature>
<organism evidence="10 11">
    <name type="scientific">Hephaestia caeni</name>
    <dbReference type="NCBI Taxonomy" id="645617"/>
    <lineage>
        <taxon>Bacteria</taxon>
        <taxon>Pseudomonadati</taxon>
        <taxon>Pseudomonadota</taxon>
        <taxon>Alphaproteobacteria</taxon>
        <taxon>Sphingomonadales</taxon>
        <taxon>Sphingomonadaceae</taxon>
        <taxon>Hephaestia</taxon>
    </lineage>
</organism>
<evidence type="ECO:0000256" key="1">
    <source>
        <dbReference type="ARBA" id="ARBA00004141"/>
    </source>
</evidence>
<keyword evidence="3" id="KW-0201">Cytochrome c-type biogenesis</keyword>
<evidence type="ECO:0000259" key="9">
    <source>
        <dbReference type="Pfam" id="PF11412"/>
    </source>
</evidence>
<feature type="transmembrane region" description="Helical" evidence="6">
    <location>
        <begin position="371"/>
        <end position="390"/>
    </location>
</feature>
<dbReference type="AlphaFoldDB" id="A0A397ND98"/>
<dbReference type="EMBL" id="QXDC01000006">
    <property type="protein sequence ID" value="RIA35416.1"/>
    <property type="molecule type" value="Genomic_DNA"/>
</dbReference>
<dbReference type="InterPro" id="IPR036249">
    <property type="entry name" value="Thioredoxin-like_sf"/>
</dbReference>
<keyword evidence="4 6" id="KW-1133">Transmembrane helix</keyword>
<dbReference type="GO" id="GO:0017004">
    <property type="term" value="P:cytochrome complex assembly"/>
    <property type="evidence" value="ECO:0007669"/>
    <property type="project" value="UniProtKB-KW"/>
</dbReference>
<feature type="transmembrane region" description="Helical" evidence="6">
    <location>
        <begin position="482"/>
        <end position="499"/>
    </location>
</feature>
<feature type="domain" description="Thiol:disulfide interchange protein DsbD N-terminal" evidence="9">
    <location>
        <begin position="46"/>
        <end position="158"/>
    </location>
</feature>
<evidence type="ECO:0000256" key="3">
    <source>
        <dbReference type="ARBA" id="ARBA00022748"/>
    </source>
</evidence>
<dbReference type="Pfam" id="PF11412">
    <property type="entry name" value="DsbD_N"/>
    <property type="match status" value="1"/>
</dbReference>
<dbReference type="InterPro" id="IPR035671">
    <property type="entry name" value="DsbD_gamma"/>
</dbReference>
<feature type="domain" description="Cytochrome C biogenesis protein transmembrane" evidence="8">
    <location>
        <begin position="290"/>
        <end position="495"/>
    </location>
</feature>
<dbReference type="GO" id="GO:0045454">
    <property type="term" value="P:cell redox homeostasis"/>
    <property type="evidence" value="ECO:0007669"/>
    <property type="project" value="TreeGrafter"/>
</dbReference>
<feature type="transmembrane region" description="Helical" evidence="6">
    <location>
        <begin position="286"/>
        <end position="311"/>
    </location>
</feature>
<evidence type="ECO:0000313" key="10">
    <source>
        <dbReference type="EMBL" id="RIA35416.1"/>
    </source>
</evidence>
<feature type="transmembrane region" description="Helical" evidence="6">
    <location>
        <begin position="332"/>
        <end position="351"/>
    </location>
</feature>
<name>A0A397ND98_9SPHN</name>
<dbReference type="RefSeq" id="WP_119037571.1">
    <property type="nucleotide sequence ID" value="NZ_QXDC01000006.1"/>
</dbReference>
<feature type="transmembrane region" description="Helical" evidence="6">
    <location>
        <begin position="505"/>
        <end position="524"/>
    </location>
</feature>
<evidence type="ECO:0000259" key="8">
    <source>
        <dbReference type="Pfam" id="PF02683"/>
    </source>
</evidence>
<dbReference type="Proteomes" id="UP000266568">
    <property type="component" value="Unassembled WGS sequence"/>
</dbReference>
<keyword evidence="7" id="KW-0732">Signal</keyword>
<feature type="transmembrane region" description="Helical" evidence="6">
    <location>
        <begin position="397"/>
        <end position="418"/>
    </location>
</feature>
<comment type="caution">
    <text evidence="10">The sequence shown here is derived from an EMBL/GenBank/DDBJ whole genome shotgun (WGS) entry which is preliminary data.</text>
</comment>
<evidence type="ECO:0000256" key="2">
    <source>
        <dbReference type="ARBA" id="ARBA00022692"/>
    </source>
</evidence>
<dbReference type="GO" id="GO:0016020">
    <property type="term" value="C:membrane"/>
    <property type="evidence" value="ECO:0007669"/>
    <property type="project" value="UniProtKB-SubCell"/>
</dbReference>
<dbReference type="SUPFAM" id="SSF52833">
    <property type="entry name" value="Thioredoxin-like"/>
    <property type="match status" value="1"/>
</dbReference>
<evidence type="ECO:0000256" key="7">
    <source>
        <dbReference type="SAM" id="SignalP"/>
    </source>
</evidence>
<dbReference type="Gene3D" id="3.40.30.10">
    <property type="entry name" value="Glutaredoxin"/>
    <property type="match status" value="1"/>
</dbReference>
<dbReference type="OrthoDB" id="9811036at2"/>
<keyword evidence="2 6" id="KW-0812">Transmembrane</keyword>
<feature type="transmembrane region" description="Helical" evidence="6">
    <location>
        <begin position="531"/>
        <end position="553"/>
    </location>
</feature>
<reference evidence="10 11" key="1">
    <citation type="submission" date="2018-08" db="EMBL/GenBank/DDBJ databases">
        <title>Genomic Encyclopedia of Type Strains, Phase IV (KMG-IV): sequencing the most valuable type-strain genomes for metagenomic binning, comparative biology and taxonomic classification.</title>
        <authorList>
            <person name="Goeker M."/>
        </authorList>
    </citation>
    <scope>NUCLEOTIDE SEQUENCE [LARGE SCALE GENOMIC DNA]</scope>
    <source>
        <strain evidence="10 11">DSM 25527</strain>
    </source>
</reference>